<evidence type="ECO:0000313" key="3">
    <source>
        <dbReference type="EMBL" id="KAG5684729.1"/>
    </source>
</evidence>
<accession>A0A9J6CR87</accession>
<keyword evidence="2" id="KW-0732">Signal</keyword>
<feature type="region of interest" description="Disordered" evidence="1">
    <location>
        <begin position="141"/>
        <end position="169"/>
    </location>
</feature>
<dbReference type="OrthoDB" id="8197466at2759"/>
<dbReference type="AlphaFoldDB" id="A0A9J6CR87"/>
<feature type="signal peptide" evidence="2">
    <location>
        <begin position="1"/>
        <end position="21"/>
    </location>
</feature>
<reference evidence="3" key="1">
    <citation type="submission" date="2021-03" db="EMBL/GenBank/DDBJ databases">
        <title>Chromosome level genome of the anhydrobiotic midge Polypedilum vanderplanki.</title>
        <authorList>
            <person name="Yoshida Y."/>
            <person name="Kikawada T."/>
            <person name="Gusev O."/>
        </authorList>
    </citation>
    <scope>NUCLEOTIDE SEQUENCE</scope>
    <source>
        <strain evidence="3">NIAS01</strain>
        <tissue evidence="3">Whole body or cell culture</tissue>
    </source>
</reference>
<evidence type="ECO:0000256" key="2">
    <source>
        <dbReference type="SAM" id="SignalP"/>
    </source>
</evidence>
<dbReference type="EMBL" id="JADBJN010000001">
    <property type="protein sequence ID" value="KAG5684729.1"/>
    <property type="molecule type" value="Genomic_DNA"/>
</dbReference>
<sequence>MNRYSWSIFAVLLLVCHMSLAAPNTRVKRDDSDLSLDPLKFDETSGNFVDREKRKSPEAAFQSKNAVLGFVFGKIDQFIDAKTRFVDQLDKTNIEKNKALGIEPPAPVPNFQALISGIITPKISAVSQKFAGLSSGVLGSSSGSSSGGSGGAGAGEDGEDGSGTGGGSAGGISSILSSVLRLSGPILSASLGGGSSGIASGNSDTTPDPDDDF</sequence>
<dbReference type="Proteomes" id="UP001107558">
    <property type="component" value="Chromosome 1"/>
</dbReference>
<organism evidence="3 4">
    <name type="scientific">Polypedilum vanderplanki</name>
    <name type="common">Sleeping chironomid midge</name>
    <dbReference type="NCBI Taxonomy" id="319348"/>
    <lineage>
        <taxon>Eukaryota</taxon>
        <taxon>Metazoa</taxon>
        <taxon>Ecdysozoa</taxon>
        <taxon>Arthropoda</taxon>
        <taxon>Hexapoda</taxon>
        <taxon>Insecta</taxon>
        <taxon>Pterygota</taxon>
        <taxon>Neoptera</taxon>
        <taxon>Endopterygota</taxon>
        <taxon>Diptera</taxon>
        <taxon>Nematocera</taxon>
        <taxon>Chironomoidea</taxon>
        <taxon>Chironomidae</taxon>
        <taxon>Chironominae</taxon>
        <taxon>Polypedilum</taxon>
        <taxon>Polypedilum</taxon>
    </lineage>
</organism>
<evidence type="ECO:0000313" key="4">
    <source>
        <dbReference type="Proteomes" id="UP001107558"/>
    </source>
</evidence>
<comment type="caution">
    <text evidence="3">The sequence shown here is derived from an EMBL/GenBank/DDBJ whole genome shotgun (WGS) entry which is preliminary data.</text>
</comment>
<protein>
    <submittedName>
        <fullName evidence="3">Uncharacterized protein</fullName>
    </submittedName>
</protein>
<gene>
    <name evidence="3" type="ORF">PVAND_013943</name>
</gene>
<feature type="region of interest" description="Disordered" evidence="1">
    <location>
        <begin position="190"/>
        <end position="213"/>
    </location>
</feature>
<keyword evidence="4" id="KW-1185">Reference proteome</keyword>
<proteinExistence type="predicted"/>
<name>A0A9J6CR87_POLVA</name>
<evidence type="ECO:0000256" key="1">
    <source>
        <dbReference type="SAM" id="MobiDB-lite"/>
    </source>
</evidence>
<feature type="compositionally biased region" description="Gly residues" evidence="1">
    <location>
        <begin position="145"/>
        <end position="169"/>
    </location>
</feature>
<feature type="chain" id="PRO_5039899661" evidence="2">
    <location>
        <begin position="22"/>
        <end position="213"/>
    </location>
</feature>